<evidence type="ECO:0000313" key="9">
    <source>
        <dbReference type="EMBL" id="MDL2408590.1"/>
    </source>
</evidence>
<proteinExistence type="inferred from homology"/>
<name>A0ABT7KKR5_9HYPH</name>
<keyword evidence="10" id="KW-1185">Reference proteome</keyword>
<dbReference type="InterPro" id="IPR004839">
    <property type="entry name" value="Aminotransferase_I/II_large"/>
</dbReference>
<evidence type="ECO:0000256" key="4">
    <source>
        <dbReference type="ARBA" id="ARBA00022576"/>
    </source>
</evidence>
<dbReference type="GO" id="GO:0008483">
    <property type="term" value="F:transaminase activity"/>
    <property type="evidence" value="ECO:0007669"/>
    <property type="project" value="UniProtKB-KW"/>
</dbReference>
<comment type="similarity">
    <text evidence="2">Belongs to the class-I pyridoxal-phosphate-dependent aminotransferase family.</text>
</comment>
<dbReference type="EC" id="2.6.1.1" evidence="3"/>
<organism evidence="9 10">
    <name type="scientific">Rhizobium calliandrae</name>
    <dbReference type="NCBI Taxonomy" id="1312182"/>
    <lineage>
        <taxon>Bacteria</taxon>
        <taxon>Pseudomonadati</taxon>
        <taxon>Pseudomonadota</taxon>
        <taxon>Alphaproteobacteria</taxon>
        <taxon>Hyphomicrobiales</taxon>
        <taxon>Rhizobiaceae</taxon>
        <taxon>Rhizobium/Agrobacterium group</taxon>
        <taxon>Rhizobium</taxon>
    </lineage>
</organism>
<dbReference type="InterPro" id="IPR015424">
    <property type="entry name" value="PyrdxlP-dep_Trfase"/>
</dbReference>
<dbReference type="InterPro" id="IPR015421">
    <property type="entry name" value="PyrdxlP-dep_Trfase_major"/>
</dbReference>
<comment type="caution">
    <text evidence="9">The sequence shown here is derived from an EMBL/GenBank/DDBJ whole genome shotgun (WGS) entry which is preliminary data.</text>
</comment>
<dbReference type="CDD" id="cd00609">
    <property type="entry name" value="AAT_like"/>
    <property type="match status" value="1"/>
</dbReference>
<dbReference type="PANTHER" id="PTHR46383">
    <property type="entry name" value="ASPARTATE AMINOTRANSFERASE"/>
    <property type="match status" value="1"/>
</dbReference>
<evidence type="ECO:0000256" key="1">
    <source>
        <dbReference type="ARBA" id="ARBA00001933"/>
    </source>
</evidence>
<evidence type="ECO:0000256" key="7">
    <source>
        <dbReference type="ARBA" id="ARBA00049185"/>
    </source>
</evidence>
<evidence type="ECO:0000256" key="2">
    <source>
        <dbReference type="ARBA" id="ARBA00007441"/>
    </source>
</evidence>
<evidence type="ECO:0000256" key="6">
    <source>
        <dbReference type="ARBA" id="ARBA00022898"/>
    </source>
</evidence>
<comment type="catalytic activity">
    <reaction evidence="7">
        <text>L-aspartate + 2-oxoglutarate = oxaloacetate + L-glutamate</text>
        <dbReference type="Rhea" id="RHEA:21824"/>
        <dbReference type="ChEBI" id="CHEBI:16452"/>
        <dbReference type="ChEBI" id="CHEBI:16810"/>
        <dbReference type="ChEBI" id="CHEBI:29985"/>
        <dbReference type="ChEBI" id="CHEBI:29991"/>
        <dbReference type="EC" id="2.6.1.1"/>
    </reaction>
</comment>
<keyword evidence="5" id="KW-0808">Transferase</keyword>
<keyword evidence="4 9" id="KW-0032">Aminotransferase</keyword>
<dbReference type="InterPro" id="IPR015422">
    <property type="entry name" value="PyrdxlP-dep_Trfase_small"/>
</dbReference>
<dbReference type="Gene3D" id="3.90.1150.10">
    <property type="entry name" value="Aspartate Aminotransferase, domain 1"/>
    <property type="match status" value="1"/>
</dbReference>
<sequence length="404" mass="42837">MLADRTSLLSVSGTSLARASAKVASGSGRDIIDLSAGEISAELPLTIREGAMDAIRLGINGYTDPIGLAGLRHALALRVSRETGLAFGVEEIAVTAGAKQALFNAFMILLNPGDEVLLPAPCWSTFAAQIRLAGARAVQIETRENGYVPQLADLENALTPLTRAIVINTPNNPTGAIYDERTLIDIAELSIACDLWILFDECYGAFTHDGIRHRSILSLVPEVRSRTIMVNAFSKSLALTGWRIGYMAAPADVISAAKALQSHTTSNPNVIAQHAVLKYLLEGDVSAEANLRGQLDAARRAGLDALSSLKAIRLADAAGGFYFYLDMSELLQSQEGRFAGRTADDVAAALLREAGVVVVSGTVFGDPAGLRLSYGLAPERVRAGCDRLVAFFEPPQGSSSLEDL</sequence>
<dbReference type="RefSeq" id="WP_285882029.1">
    <property type="nucleotide sequence ID" value="NZ_JARFYN010000036.1"/>
</dbReference>
<dbReference type="PANTHER" id="PTHR46383:SF1">
    <property type="entry name" value="ASPARTATE AMINOTRANSFERASE"/>
    <property type="match status" value="1"/>
</dbReference>
<comment type="cofactor">
    <cofactor evidence="1">
        <name>pyridoxal 5'-phosphate</name>
        <dbReference type="ChEBI" id="CHEBI:597326"/>
    </cofactor>
</comment>
<dbReference type="InterPro" id="IPR050596">
    <property type="entry name" value="AspAT/PAT-like"/>
</dbReference>
<protein>
    <recommendedName>
        <fullName evidence="3">aspartate transaminase</fullName>
        <ecNumber evidence="3">2.6.1.1</ecNumber>
    </recommendedName>
</protein>
<dbReference type="Pfam" id="PF00155">
    <property type="entry name" value="Aminotran_1_2"/>
    <property type="match status" value="1"/>
</dbReference>
<dbReference type="Gene3D" id="3.40.640.10">
    <property type="entry name" value="Type I PLP-dependent aspartate aminotransferase-like (Major domain)"/>
    <property type="match status" value="1"/>
</dbReference>
<gene>
    <name evidence="9" type="ORF">PY650_23670</name>
</gene>
<keyword evidence="6" id="KW-0663">Pyridoxal phosphate</keyword>
<reference evidence="9" key="1">
    <citation type="submission" date="2023-06" db="EMBL/GenBank/DDBJ databases">
        <title>Phylogenetic Diversity of Rhizobium strains.</title>
        <authorList>
            <person name="Moura F.T."/>
            <person name="Helene L.C.F."/>
            <person name="Hungria M."/>
        </authorList>
    </citation>
    <scope>NUCLEOTIDE SEQUENCE</scope>
    <source>
        <strain evidence="9">CCGE524</strain>
    </source>
</reference>
<evidence type="ECO:0000256" key="5">
    <source>
        <dbReference type="ARBA" id="ARBA00022679"/>
    </source>
</evidence>
<dbReference type="Proteomes" id="UP001172630">
    <property type="component" value="Unassembled WGS sequence"/>
</dbReference>
<feature type="domain" description="Aminotransferase class I/classII large" evidence="8">
    <location>
        <begin position="30"/>
        <end position="388"/>
    </location>
</feature>
<dbReference type="SUPFAM" id="SSF53383">
    <property type="entry name" value="PLP-dependent transferases"/>
    <property type="match status" value="1"/>
</dbReference>
<accession>A0ABT7KKR5</accession>
<evidence type="ECO:0000256" key="3">
    <source>
        <dbReference type="ARBA" id="ARBA00012753"/>
    </source>
</evidence>
<dbReference type="EMBL" id="JARFYN010000036">
    <property type="protein sequence ID" value="MDL2408590.1"/>
    <property type="molecule type" value="Genomic_DNA"/>
</dbReference>
<evidence type="ECO:0000259" key="8">
    <source>
        <dbReference type="Pfam" id="PF00155"/>
    </source>
</evidence>
<evidence type="ECO:0000313" key="10">
    <source>
        <dbReference type="Proteomes" id="UP001172630"/>
    </source>
</evidence>